<evidence type="ECO:0000256" key="4">
    <source>
        <dbReference type="ARBA" id="ARBA00022801"/>
    </source>
</evidence>
<dbReference type="FunFam" id="2.160.20.10:FF:000018">
    <property type="entry name" value="Pectinesterase"/>
    <property type="match status" value="1"/>
</dbReference>
<dbReference type="InParanoid" id="A0A1U8AXP2"/>
<gene>
    <name evidence="11" type="primary">LOC104607522</name>
</gene>
<evidence type="ECO:0000259" key="9">
    <source>
        <dbReference type="Pfam" id="PF01095"/>
    </source>
</evidence>
<dbReference type="RefSeq" id="XP_010271483.1">
    <property type="nucleotide sequence ID" value="XM_010273181.2"/>
</dbReference>
<dbReference type="GO" id="GO:0030599">
    <property type="term" value="F:pectinesterase activity"/>
    <property type="evidence" value="ECO:0000318"/>
    <property type="project" value="GO_Central"/>
</dbReference>
<keyword evidence="5 8" id="KW-0063">Aspartyl esterase</keyword>
<dbReference type="PANTHER" id="PTHR31321">
    <property type="entry name" value="ACYL-COA THIOESTER HYDROLASE YBHC-RELATED"/>
    <property type="match status" value="1"/>
</dbReference>
<dbReference type="OMA" id="WYNWGDK"/>
<evidence type="ECO:0000256" key="5">
    <source>
        <dbReference type="ARBA" id="ARBA00023085"/>
    </source>
</evidence>
<comment type="pathway">
    <text evidence="1 8">Glycan metabolism; pectin degradation; 2-dehydro-3-deoxy-D-gluconate from pectin: step 1/5.</text>
</comment>
<feature type="active site" evidence="7">
    <location>
        <position position="258"/>
    </location>
</feature>
<dbReference type="GO" id="GO:0042545">
    <property type="term" value="P:cell wall modification"/>
    <property type="evidence" value="ECO:0007669"/>
    <property type="project" value="UniProtKB-UniRule"/>
</dbReference>
<feature type="domain" description="Pectinesterase catalytic" evidence="9">
    <location>
        <begin position="98"/>
        <end position="390"/>
    </location>
</feature>
<dbReference type="Pfam" id="PF01095">
    <property type="entry name" value="Pectinesterase"/>
    <property type="match status" value="1"/>
</dbReference>
<keyword evidence="10" id="KW-1185">Reference proteome</keyword>
<evidence type="ECO:0000256" key="3">
    <source>
        <dbReference type="ARBA" id="ARBA00013229"/>
    </source>
</evidence>
<dbReference type="OrthoDB" id="2019149at2759"/>
<evidence type="ECO:0000256" key="8">
    <source>
        <dbReference type="RuleBase" id="RU000589"/>
    </source>
</evidence>
<dbReference type="KEGG" id="nnu:104607522"/>
<evidence type="ECO:0000256" key="2">
    <source>
        <dbReference type="ARBA" id="ARBA00008891"/>
    </source>
</evidence>
<comment type="similarity">
    <text evidence="2">Belongs to the pectinesterase family.</text>
</comment>
<evidence type="ECO:0000256" key="7">
    <source>
        <dbReference type="PROSITE-ProRule" id="PRU10040"/>
    </source>
</evidence>
<protein>
    <recommendedName>
        <fullName evidence="3 8">Pectinesterase</fullName>
        <ecNumber evidence="3 8">3.1.1.11</ecNumber>
    </recommendedName>
</protein>
<dbReference type="AlphaFoldDB" id="A0A1U8AXP2"/>
<comment type="catalytic activity">
    <reaction evidence="6 8">
        <text>[(1-&gt;4)-alpha-D-galacturonosyl methyl ester](n) + n H2O = [(1-&gt;4)-alpha-D-galacturonosyl](n) + n methanol + n H(+)</text>
        <dbReference type="Rhea" id="RHEA:22380"/>
        <dbReference type="Rhea" id="RHEA-COMP:14570"/>
        <dbReference type="Rhea" id="RHEA-COMP:14573"/>
        <dbReference type="ChEBI" id="CHEBI:15377"/>
        <dbReference type="ChEBI" id="CHEBI:15378"/>
        <dbReference type="ChEBI" id="CHEBI:17790"/>
        <dbReference type="ChEBI" id="CHEBI:140522"/>
        <dbReference type="ChEBI" id="CHEBI:140523"/>
        <dbReference type="EC" id="3.1.1.11"/>
    </reaction>
</comment>
<dbReference type="InterPro" id="IPR033131">
    <property type="entry name" value="Pectinesterase_Asp_AS"/>
</dbReference>
<reference evidence="11" key="1">
    <citation type="submission" date="2025-08" db="UniProtKB">
        <authorList>
            <consortium name="RefSeq"/>
        </authorList>
    </citation>
    <scope>IDENTIFICATION</scope>
</reference>
<evidence type="ECO:0000313" key="10">
    <source>
        <dbReference type="Proteomes" id="UP000189703"/>
    </source>
</evidence>
<proteinExistence type="inferred from homology"/>
<dbReference type="InterPro" id="IPR012334">
    <property type="entry name" value="Pectin_lyas_fold"/>
</dbReference>
<dbReference type="EC" id="3.1.1.11" evidence="3 8"/>
<dbReference type="Gene3D" id="2.160.20.10">
    <property type="entry name" value="Single-stranded right-handed beta-helix, Pectin lyase-like"/>
    <property type="match status" value="1"/>
</dbReference>
<dbReference type="UniPathway" id="UPA00545">
    <property type="reaction ID" value="UER00823"/>
</dbReference>
<dbReference type="GeneID" id="104607522"/>
<dbReference type="eggNOG" id="ENOG502QQMT">
    <property type="taxonomic scope" value="Eukaryota"/>
</dbReference>
<name>A0A1U8AXP2_NELNU</name>
<evidence type="ECO:0000313" key="11">
    <source>
        <dbReference type="RefSeq" id="XP_010271483.1"/>
    </source>
</evidence>
<dbReference type="PANTHER" id="PTHR31321:SF112">
    <property type="entry name" value="PECTINESTERASE"/>
    <property type="match status" value="1"/>
</dbReference>
<dbReference type="InterPro" id="IPR000070">
    <property type="entry name" value="Pectinesterase_cat"/>
</dbReference>
<keyword evidence="4 8" id="KW-0378">Hydrolase</keyword>
<dbReference type="PROSITE" id="PS00503">
    <property type="entry name" value="PECTINESTERASE_2"/>
    <property type="match status" value="1"/>
</dbReference>
<evidence type="ECO:0000256" key="1">
    <source>
        <dbReference type="ARBA" id="ARBA00005184"/>
    </source>
</evidence>
<accession>A0A1U8AXP2</accession>
<dbReference type="STRING" id="4432.A0A1U8AXP2"/>
<dbReference type="InterPro" id="IPR011050">
    <property type="entry name" value="Pectin_lyase_fold/virulence"/>
</dbReference>
<dbReference type="SUPFAM" id="SSF51126">
    <property type="entry name" value="Pectin lyase-like"/>
    <property type="match status" value="1"/>
</dbReference>
<evidence type="ECO:0000256" key="6">
    <source>
        <dbReference type="ARBA" id="ARBA00047928"/>
    </source>
</evidence>
<dbReference type="Proteomes" id="UP000189703">
    <property type="component" value="Unplaced"/>
</dbReference>
<organism evidence="10 11">
    <name type="scientific">Nelumbo nucifera</name>
    <name type="common">Sacred lotus</name>
    <dbReference type="NCBI Taxonomy" id="4432"/>
    <lineage>
        <taxon>Eukaryota</taxon>
        <taxon>Viridiplantae</taxon>
        <taxon>Streptophyta</taxon>
        <taxon>Embryophyta</taxon>
        <taxon>Tracheophyta</taxon>
        <taxon>Spermatophyta</taxon>
        <taxon>Magnoliopsida</taxon>
        <taxon>Proteales</taxon>
        <taxon>Nelumbonaceae</taxon>
        <taxon>Nelumbo</taxon>
    </lineage>
</organism>
<dbReference type="GO" id="GO:0045490">
    <property type="term" value="P:pectin catabolic process"/>
    <property type="evidence" value="ECO:0000318"/>
    <property type="project" value="GO_Central"/>
</dbReference>
<sequence>MAANPNSLFSFSSSSVITGLVSRPAFSKLRVDIRLPMLSSLFLLILLFEGAPSSVSLNGTNGTVIIQEGYLNWIKQMGSLTHSLYNKAENKLKPCLTITVDKDPKKGDFVTVQKAVDSLPIVNQCRVLIKIHAGIYREKVDIPATKAFVTLEGAGADRTILQWGDTADRMGSDRRPLGTFASATFAINSPYFVAKNITFKNTAPLPPSGALGKQAVALRISGDTAAFFSCNFIGAQDTLYDHIGRHYFKDCYIQGSVDFIFGDGLSLYEGCHLHAITNSYGALTAQKRDNMLEETGFSFVNCRVTGSGALYLGRAWGSFSRVVFAYTYMDKIITPKGWYNWGDKNRELTVFYGQYKCSGPGADFGGRVSWSRELTQQEAKPFISLSFIDGYEWLP</sequence>